<keyword evidence="3" id="KW-1185">Reference proteome</keyword>
<feature type="transmembrane region" description="Helical" evidence="1">
    <location>
        <begin position="20"/>
        <end position="40"/>
    </location>
</feature>
<dbReference type="EMBL" id="JASMQC010000002">
    <property type="protein sequence ID" value="KAK1946930.1"/>
    <property type="molecule type" value="Genomic_DNA"/>
</dbReference>
<gene>
    <name evidence="2" type="ORF">P3T76_000940</name>
</gene>
<keyword evidence="1" id="KW-0812">Transmembrane</keyword>
<comment type="caution">
    <text evidence="2">The sequence shown here is derived from an EMBL/GenBank/DDBJ whole genome shotgun (WGS) entry which is preliminary data.</text>
</comment>
<proteinExistence type="predicted"/>
<protein>
    <recommendedName>
        <fullName evidence="4">Transmembrane protein</fullName>
    </recommendedName>
</protein>
<keyword evidence="1" id="KW-0472">Membrane</keyword>
<dbReference type="Proteomes" id="UP001259832">
    <property type="component" value="Unassembled WGS sequence"/>
</dbReference>
<keyword evidence="1" id="KW-1133">Transmembrane helix</keyword>
<evidence type="ECO:0000313" key="3">
    <source>
        <dbReference type="Proteomes" id="UP001259832"/>
    </source>
</evidence>
<accession>A0AAD9GXM8</accession>
<sequence length="128" mass="14366">MSFLRGCFLDSTKFFFGDKFVASALFVLGAAVFGLPLVVLSHERHHLHEAAWHVVGGVWKGGKFVLQDCCRLGSSYALHFGEAGLHEVLVFRFLGSLGCNRFTECKSLPPSPFEKFCKPWKRWASEKV</sequence>
<organism evidence="2 3">
    <name type="scientific">Phytophthora citrophthora</name>
    <dbReference type="NCBI Taxonomy" id="4793"/>
    <lineage>
        <taxon>Eukaryota</taxon>
        <taxon>Sar</taxon>
        <taxon>Stramenopiles</taxon>
        <taxon>Oomycota</taxon>
        <taxon>Peronosporomycetes</taxon>
        <taxon>Peronosporales</taxon>
        <taxon>Peronosporaceae</taxon>
        <taxon>Phytophthora</taxon>
    </lineage>
</organism>
<evidence type="ECO:0008006" key="4">
    <source>
        <dbReference type="Google" id="ProtNLM"/>
    </source>
</evidence>
<name>A0AAD9GXM8_9STRA</name>
<evidence type="ECO:0000256" key="1">
    <source>
        <dbReference type="SAM" id="Phobius"/>
    </source>
</evidence>
<dbReference type="AlphaFoldDB" id="A0AAD9GXM8"/>
<evidence type="ECO:0000313" key="2">
    <source>
        <dbReference type="EMBL" id="KAK1946930.1"/>
    </source>
</evidence>
<reference evidence="2" key="1">
    <citation type="submission" date="2023-08" db="EMBL/GenBank/DDBJ databases">
        <title>Reference Genome Resource for the Citrus Pathogen Phytophthora citrophthora.</title>
        <authorList>
            <person name="Moller H."/>
            <person name="Coetzee B."/>
            <person name="Rose L.J."/>
            <person name="Van Niekerk J.M."/>
        </authorList>
    </citation>
    <scope>NUCLEOTIDE SEQUENCE</scope>
    <source>
        <strain evidence="2">STE-U-9442</strain>
    </source>
</reference>